<evidence type="ECO:0000256" key="1">
    <source>
        <dbReference type="SAM" id="MobiDB-lite"/>
    </source>
</evidence>
<protein>
    <submittedName>
        <fullName evidence="3">Uncharacterized protein</fullName>
    </submittedName>
</protein>
<keyword evidence="2" id="KW-0732">Signal</keyword>
<reference evidence="3 4" key="1">
    <citation type="submission" date="2020-04" db="EMBL/GenBank/DDBJ databases">
        <title>Novel Paenibacillus strain UniB2 isolated from commercial digestive syrup.</title>
        <authorList>
            <person name="Thorat V."/>
            <person name="Kirdat K."/>
            <person name="Tiwarekar B."/>
            <person name="Yadav A."/>
        </authorList>
    </citation>
    <scope>NUCLEOTIDE SEQUENCE [LARGE SCALE GENOMIC DNA]</scope>
    <source>
        <strain evidence="3 4">UniB2</strain>
    </source>
</reference>
<dbReference type="KEGG" id="palr:HGI30_20700"/>
<name>A0A6H2H236_9BACL</name>
<feature type="signal peptide" evidence="2">
    <location>
        <begin position="1"/>
        <end position="27"/>
    </location>
</feature>
<feature type="region of interest" description="Disordered" evidence="1">
    <location>
        <begin position="142"/>
        <end position="167"/>
    </location>
</feature>
<gene>
    <name evidence="3" type="ORF">HGI30_20700</name>
</gene>
<evidence type="ECO:0000256" key="2">
    <source>
        <dbReference type="SAM" id="SignalP"/>
    </source>
</evidence>
<feature type="chain" id="PRO_5039643317" evidence="2">
    <location>
        <begin position="28"/>
        <end position="264"/>
    </location>
</feature>
<dbReference type="RefSeq" id="WP_168909238.1">
    <property type="nucleotide sequence ID" value="NZ_CP051428.1"/>
</dbReference>
<keyword evidence="4" id="KW-1185">Reference proteome</keyword>
<dbReference type="AlphaFoldDB" id="A0A6H2H236"/>
<accession>A0A6H2H236</accession>
<organism evidence="3 4">
    <name type="scientific">Paenibacillus albicereus</name>
    <dbReference type="NCBI Taxonomy" id="2726185"/>
    <lineage>
        <taxon>Bacteria</taxon>
        <taxon>Bacillati</taxon>
        <taxon>Bacillota</taxon>
        <taxon>Bacilli</taxon>
        <taxon>Bacillales</taxon>
        <taxon>Paenibacillaceae</taxon>
        <taxon>Paenibacillus</taxon>
    </lineage>
</organism>
<dbReference type="Proteomes" id="UP000502136">
    <property type="component" value="Chromosome"/>
</dbReference>
<dbReference type="EMBL" id="CP051428">
    <property type="protein sequence ID" value="QJC53705.1"/>
    <property type="molecule type" value="Genomic_DNA"/>
</dbReference>
<evidence type="ECO:0000313" key="4">
    <source>
        <dbReference type="Proteomes" id="UP000502136"/>
    </source>
</evidence>
<evidence type="ECO:0000313" key="3">
    <source>
        <dbReference type="EMBL" id="QJC53705.1"/>
    </source>
</evidence>
<proteinExistence type="predicted"/>
<sequence length="264" mass="27816">MKRPAKLLLAGSLLLVAAVSASWFLSADNNGDRNSAYAQTPILDEFISGKTFKRSFAIPEHLGWVTVQVENEASDSIAVRITEGSSTGKEKMRFTLKPGEQKPVLGTSPWSAGNHTIALSSSKGYEMSGRVSVKLEDSPAAVGLPAKPSVSAGTRLPDEDAAWSGRSSGSKITSVSFEVLENHGFVALDFLNEGKGATTVSVSRSSSGEVSFTERVEPGQPFAWSSGSGYPEGMPSGTYTVSFRSSTAEVEMSYSGRASQSGNS</sequence>